<dbReference type="CTD" id="106822049"/>
<dbReference type="GeneID" id="106822049"/>
<gene>
    <name evidence="1" type="primary">C23H9orf153</name>
</gene>
<dbReference type="PANTHER" id="PTHR37353:SF1">
    <property type="entry name" value="RIKEN CDNA 4921517D22 GENE"/>
    <property type="match status" value="1"/>
</dbReference>
<proteinExistence type="predicted"/>
<dbReference type="Proteomes" id="UP000694387">
    <property type="component" value="Chromosome 23"/>
</dbReference>
<dbReference type="RefSeq" id="XP_044612809.1">
    <property type="nucleotide sequence ID" value="XM_044756874.2"/>
</dbReference>
<accession>A0A9L0IYZ0</accession>
<keyword evidence="2" id="KW-1185">Reference proteome</keyword>
<reference evidence="1 2" key="1">
    <citation type="journal article" date="2020" name="Nat. Commun.">
        <title>Donkey genomes provide new insights into domestication and selection for coat color.</title>
        <authorList>
            <person name="Wang"/>
            <person name="C."/>
            <person name="Li"/>
            <person name="H."/>
            <person name="Guo"/>
            <person name="Y."/>
            <person name="Huang"/>
            <person name="J."/>
            <person name="Sun"/>
            <person name="Y."/>
            <person name="Min"/>
            <person name="J."/>
            <person name="Wang"/>
            <person name="J."/>
            <person name="Fang"/>
            <person name="X."/>
            <person name="Zhao"/>
            <person name="Z."/>
            <person name="Wang"/>
            <person name="S."/>
            <person name="Zhang"/>
            <person name="Y."/>
            <person name="Liu"/>
            <person name="Q."/>
            <person name="Jiang"/>
            <person name="Q."/>
            <person name="Wang"/>
            <person name="X."/>
            <person name="Guo"/>
            <person name="Y."/>
            <person name="Yang"/>
            <person name="C."/>
            <person name="Wang"/>
            <person name="Y."/>
            <person name="Tian"/>
            <person name="F."/>
            <person name="Zhuang"/>
            <person name="G."/>
            <person name="Fan"/>
            <person name="Y."/>
            <person name="Gao"/>
            <person name="Q."/>
            <person name="Li"/>
            <person name="Y."/>
            <person name="Ju"/>
            <person name="Z."/>
            <person name="Li"/>
            <person name="J."/>
            <person name="Li"/>
            <person name="R."/>
            <person name="Hou"/>
            <person name="M."/>
            <person name="Yang"/>
            <person name="G."/>
            <person name="Liu"/>
            <person name="G."/>
            <person name="Liu"/>
            <person name="W."/>
            <person name="Guo"/>
            <person name="J."/>
            <person name="Pan"/>
            <person name="S."/>
            <person name="Fan"/>
            <person name="G."/>
            <person name="Zhang"/>
            <person name="W."/>
            <person name="Zhang"/>
            <person name="R."/>
            <person name="Yu"/>
            <person name="J."/>
            <person name="Zhang"/>
            <person name="X."/>
            <person name="Yin"/>
            <person name="Q."/>
            <person name="Ji"/>
            <person name="C."/>
            <person name="Jin"/>
            <person name="Y."/>
            <person name="Yue"/>
            <person name="G."/>
            <person name="Liu"/>
            <person name="M."/>
            <person name="Xu"/>
            <person name="J."/>
            <person name="Liu"/>
            <person name="S."/>
            <person name="Jordana"/>
            <person name="J."/>
            <person name="Noce"/>
            <person name="A."/>
            <person name="Amills"/>
            <person name="M."/>
            <person name="Wu"/>
            <person name="D.D."/>
            <person name="Li"/>
            <person name="S."/>
            <person name="Zhou"/>
            <person name="X. and Zhong"/>
            <person name="J."/>
        </authorList>
    </citation>
    <scope>NUCLEOTIDE SEQUENCE [LARGE SCALE GENOMIC DNA]</scope>
</reference>
<sequence>MFLSGDTDPTKDDVAAESPTCSLPELYALVKDFNRESKKSNLLKIHSISPREAQKILSQNLNAMSFTSGTDVRGKAPQPVSMCKVVRKEEEKPESMTELLHRSLLTSSLSPMERLTRSQQRLAQCGIPPPAHTFPYEILMDHSKASLVNIQKKSQSSRILCRLGISYIKPEKLVLEDSIPKYVFANSEKQFMDLKDLEWKYYKGIVKWKHITSDSFVNIKYNSEKRFVESRQMPDVISPPLVRRSLVICPQVDYPKKSTFFLN</sequence>
<protein>
    <submittedName>
        <fullName evidence="1">Uncharacterized protein</fullName>
    </submittedName>
</protein>
<reference evidence="1" key="2">
    <citation type="submission" date="2025-08" db="UniProtKB">
        <authorList>
            <consortium name="Ensembl"/>
        </authorList>
    </citation>
    <scope>IDENTIFICATION</scope>
</reference>
<evidence type="ECO:0000313" key="1">
    <source>
        <dbReference type="Ensembl" id="ENSEASP00005046216.1"/>
    </source>
</evidence>
<organism evidence="1 2">
    <name type="scientific">Equus asinus</name>
    <name type="common">Donkey</name>
    <name type="synonym">Equus africanus asinus</name>
    <dbReference type="NCBI Taxonomy" id="9793"/>
    <lineage>
        <taxon>Eukaryota</taxon>
        <taxon>Metazoa</taxon>
        <taxon>Chordata</taxon>
        <taxon>Craniata</taxon>
        <taxon>Vertebrata</taxon>
        <taxon>Euteleostomi</taxon>
        <taxon>Mammalia</taxon>
        <taxon>Eutheria</taxon>
        <taxon>Laurasiatheria</taxon>
        <taxon>Perissodactyla</taxon>
        <taxon>Equidae</taxon>
        <taxon>Equus</taxon>
    </lineage>
</organism>
<dbReference type="PANTHER" id="PTHR37353">
    <property type="entry name" value="RIKEN CDNA 4921517D22 GENE"/>
    <property type="match status" value="1"/>
</dbReference>
<evidence type="ECO:0000313" key="2">
    <source>
        <dbReference type="Proteomes" id="UP000694387"/>
    </source>
</evidence>
<dbReference type="KEGG" id="eai:106822049"/>
<reference evidence="1" key="3">
    <citation type="submission" date="2025-09" db="UniProtKB">
        <authorList>
            <consortium name="Ensembl"/>
        </authorList>
    </citation>
    <scope>IDENTIFICATION</scope>
</reference>
<dbReference type="RefSeq" id="XP_044612811.1">
    <property type="nucleotide sequence ID" value="XM_044756876.2"/>
</dbReference>
<dbReference type="Ensembl" id="ENSEAST00005076427.1">
    <property type="protein sequence ID" value="ENSEASP00005046216.1"/>
    <property type="gene ID" value="ENSEASG00005035517.1"/>
</dbReference>
<dbReference type="InterPro" id="IPR040022">
    <property type="entry name" value="C9orf153-like"/>
</dbReference>
<dbReference type="Pfam" id="PF17673">
    <property type="entry name" value="DUF5532"/>
    <property type="match status" value="1"/>
</dbReference>
<dbReference type="AlphaFoldDB" id="A0A9L0IYZ0"/>
<dbReference type="RefSeq" id="XP_070351923.1">
    <property type="nucleotide sequence ID" value="XM_070495822.1"/>
</dbReference>
<name>A0A9L0IYZ0_EQUAS</name>
<dbReference type="GeneTree" id="ENSGT00940000164141"/>